<evidence type="ECO:0000313" key="2">
    <source>
        <dbReference type="EMBL" id="PON50108.1"/>
    </source>
</evidence>
<dbReference type="InterPro" id="IPR025558">
    <property type="entry name" value="DUF4283"/>
</dbReference>
<dbReference type="EMBL" id="JXTB01000250">
    <property type="protein sequence ID" value="PON50108.1"/>
    <property type="molecule type" value="Genomic_DNA"/>
</dbReference>
<keyword evidence="3" id="KW-1185">Reference proteome</keyword>
<sequence length="326" mass="36444">MDLKEISQLRESLNLNVKDGPVVKMEKKIYERGMKSMDLCLVGKIPGNRVANCEGLIRVLKLIWRVPSSLRVEQMGSNNLFLFSFGNSLDRQWILAAGPWSFENQLISLVKPKGVGDLTNINLNMVAFWVQILNAPTACITDNCARFWGSKTGELEDVEVVGGKKWRSGEASATDTEVQPIENQSAKPMVIVQLDSEVRQFTKDDSLSLGKIFRDNLGKNKMGVTMGNKGAMSQRKFLKTKIPKLHGLSLSPKHAKFFKANSPRKLRNPESPRFTIRSNGAETVSGGPKRKILEEIENEKTSEKKQKMTKALNSIDALAVLQSRNR</sequence>
<evidence type="ECO:0000313" key="3">
    <source>
        <dbReference type="Proteomes" id="UP000237105"/>
    </source>
</evidence>
<gene>
    <name evidence="2" type="ORF">PanWU01x14_225500</name>
</gene>
<comment type="caution">
    <text evidence="2">The sequence shown here is derived from an EMBL/GenBank/DDBJ whole genome shotgun (WGS) entry which is preliminary data.</text>
</comment>
<dbReference type="Pfam" id="PF14111">
    <property type="entry name" value="DUF4283"/>
    <property type="match status" value="1"/>
</dbReference>
<dbReference type="PANTHER" id="PTHR31286:SF167">
    <property type="entry name" value="OS09G0268800 PROTEIN"/>
    <property type="match status" value="1"/>
</dbReference>
<dbReference type="PANTHER" id="PTHR31286">
    <property type="entry name" value="GLYCINE-RICH CELL WALL STRUCTURAL PROTEIN 1.8-LIKE"/>
    <property type="match status" value="1"/>
</dbReference>
<dbReference type="OrthoDB" id="1750606at2759"/>
<feature type="domain" description="DUF4283" evidence="1">
    <location>
        <begin position="36"/>
        <end position="109"/>
    </location>
</feature>
<accession>A0A2P5BMT8</accession>
<protein>
    <recommendedName>
        <fullName evidence="1">DUF4283 domain-containing protein</fullName>
    </recommendedName>
</protein>
<dbReference type="AlphaFoldDB" id="A0A2P5BMT8"/>
<proteinExistence type="predicted"/>
<dbReference type="Proteomes" id="UP000237105">
    <property type="component" value="Unassembled WGS sequence"/>
</dbReference>
<organism evidence="2 3">
    <name type="scientific">Parasponia andersonii</name>
    <name type="common">Sponia andersonii</name>
    <dbReference type="NCBI Taxonomy" id="3476"/>
    <lineage>
        <taxon>Eukaryota</taxon>
        <taxon>Viridiplantae</taxon>
        <taxon>Streptophyta</taxon>
        <taxon>Embryophyta</taxon>
        <taxon>Tracheophyta</taxon>
        <taxon>Spermatophyta</taxon>
        <taxon>Magnoliopsida</taxon>
        <taxon>eudicotyledons</taxon>
        <taxon>Gunneridae</taxon>
        <taxon>Pentapetalae</taxon>
        <taxon>rosids</taxon>
        <taxon>fabids</taxon>
        <taxon>Rosales</taxon>
        <taxon>Cannabaceae</taxon>
        <taxon>Parasponia</taxon>
    </lineage>
</organism>
<dbReference type="InterPro" id="IPR040256">
    <property type="entry name" value="At4g02000-like"/>
</dbReference>
<name>A0A2P5BMT8_PARAD</name>
<reference evidence="3" key="1">
    <citation type="submission" date="2016-06" db="EMBL/GenBank/DDBJ databases">
        <title>Parallel loss of symbiosis genes in relatives of nitrogen-fixing non-legume Parasponia.</title>
        <authorList>
            <person name="Van Velzen R."/>
            <person name="Holmer R."/>
            <person name="Bu F."/>
            <person name="Rutten L."/>
            <person name="Van Zeijl A."/>
            <person name="Liu W."/>
            <person name="Santuari L."/>
            <person name="Cao Q."/>
            <person name="Sharma T."/>
            <person name="Shen D."/>
            <person name="Roswanjaya Y."/>
            <person name="Wardhani T."/>
            <person name="Kalhor M.S."/>
            <person name="Jansen J."/>
            <person name="Van den Hoogen J."/>
            <person name="Gungor B."/>
            <person name="Hartog M."/>
            <person name="Hontelez J."/>
            <person name="Verver J."/>
            <person name="Yang W.-C."/>
            <person name="Schijlen E."/>
            <person name="Repin R."/>
            <person name="Schilthuizen M."/>
            <person name="Schranz E."/>
            <person name="Heidstra R."/>
            <person name="Miyata K."/>
            <person name="Fedorova E."/>
            <person name="Kohlen W."/>
            <person name="Bisseling T."/>
            <person name="Smit S."/>
            <person name="Geurts R."/>
        </authorList>
    </citation>
    <scope>NUCLEOTIDE SEQUENCE [LARGE SCALE GENOMIC DNA]</scope>
    <source>
        <strain evidence="3">cv. WU1-14</strain>
    </source>
</reference>
<evidence type="ECO:0000259" key="1">
    <source>
        <dbReference type="Pfam" id="PF14111"/>
    </source>
</evidence>